<proteinExistence type="predicted"/>
<accession>A0A0A9GVQ3</accession>
<organism evidence="2">
    <name type="scientific">Arundo donax</name>
    <name type="common">Giant reed</name>
    <name type="synonym">Donax arundinaceus</name>
    <dbReference type="NCBI Taxonomy" id="35708"/>
    <lineage>
        <taxon>Eukaryota</taxon>
        <taxon>Viridiplantae</taxon>
        <taxon>Streptophyta</taxon>
        <taxon>Embryophyta</taxon>
        <taxon>Tracheophyta</taxon>
        <taxon>Spermatophyta</taxon>
        <taxon>Magnoliopsida</taxon>
        <taxon>Liliopsida</taxon>
        <taxon>Poales</taxon>
        <taxon>Poaceae</taxon>
        <taxon>PACMAD clade</taxon>
        <taxon>Arundinoideae</taxon>
        <taxon>Arundineae</taxon>
        <taxon>Arundo</taxon>
    </lineage>
</organism>
<dbReference type="EMBL" id="GBRH01170277">
    <property type="protein sequence ID" value="JAE27619.1"/>
    <property type="molecule type" value="Transcribed_RNA"/>
</dbReference>
<sequence>MSSNIPFARNAETREFHETTSRVGISSNTLRASLARPQAA</sequence>
<reference evidence="2" key="1">
    <citation type="submission" date="2014-09" db="EMBL/GenBank/DDBJ databases">
        <authorList>
            <person name="Magalhaes I.L.F."/>
            <person name="Oliveira U."/>
            <person name="Santos F.R."/>
            <person name="Vidigal T.H.D.A."/>
            <person name="Brescovit A.D."/>
            <person name="Santos A.J."/>
        </authorList>
    </citation>
    <scope>NUCLEOTIDE SEQUENCE</scope>
    <source>
        <tissue evidence="2">Shoot tissue taken approximately 20 cm above the soil surface</tissue>
    </source>
</reference>
<name>A0A0A9GVQ3_ARUDO</name>
<evidence type="ECO:0000313" key="2">
    <source>
        <dbReference type="EMBL" id="JAE27619.1"/>
    </source>
</evidence>
<feature type="compositionally biased region" description="Basic and acidic residues" evidence="1">
    <location>
        <begin position="11"/>
        <end position="20"/>
    </location>
</feature>
<feature type="region of interest" description="Disordered" evidence="1">
    <location>
        <begin position="1"/>
        <end position="40"/>
    </location>
</feature>
<feature type="compositionally biased region" description="Polar residues" evidence="1">
    <location>
        <begin position="21"/>
        <end position="31"/>
    </location>
</feature>
<evidence type="ECO:0000256" key="1">
    <source>
        <dbReference type="SAM" id="MobiDB-lite"/>
    </source>
</evidence>
<dbReference type="AlphaFoldDB" id="A0A0A9GVQ3"/>
<protein>
    <submittedName>
        <fullName evidence="2">Uncharacterized protein</fullName>
    </submittedName>
</protein>
<reference evidence="2" key="2">
    <citation type="journal article" date="2015" name="Data Brief">
        <title>Shoot transcriptome of the giant reed, Arundo donax.</title>
        <authorList>
            <person name="Barrero R.A."/>
            <person name="Guerrero F.D."/>
            <person name="Moolhuijzen P."/>
            <person name="Goolsby J.A."/>
            <person name="Tidwell J."/>
            <person name="Bellgard S.E."/>
            <person name="Bellgard M.I."/>
        </authorList>
    </citation>
    <scope>NUCLEOTIDE SEQUENCE</scope>
    <source>
        <tissue evidence="2">Shoot tissue taken approximately 20 cm above the soil surface</tissue>
    </source>
</reference>